<proteinExistence type="predicted"/>
<dbReference type="EMBL" id="VSSQ01020550">
    <property type="protein sequence ID" value="MPM65499.1"/>
    <property type="molecule type" value="Genomic_DNA"/>
</dbReference>
<name>A0A645BJ54_9ZZZZ</name>
<comment type="caution">
    <text evidence="1">The sequence shown here is derived from an EMBL/GenBank/DDBJ whole genome shotgun (WGS) entry which is preliminary data.</text>
</comment>
<evidence type="ECO:0000313" key="1">
    <source>
        <dbReference type="EMBL" id="MPM65499.1"/>
    </source>
</evidence>
<dbReference type="AlphaFoldDB" id="A0A645BJ54"/>
<organism evidence="1">
    <name type="scientific">bioreactor metagenome</name>
    <dbReference type="NCBI Taxonomy" id="1076179"/>
    <lineage>
        <taxon>unclassified sequences</taxon>
        <taxon>metagenomes</taxon>
        <taxon>ecological metagenomes</taxon>
    </lineage>
</organism>
<reference evidence="1" key="1">
    <citation type="submission" date="2019-08" db="EMBL/GenBank/DDBJ databases">
        <authorList>
            <person name="Kucharzyk K."/>
            <person name="Murdoch R.W."/>
            <person name="Higgins S."/>
            <person name="Loffler F."/>
        </authorList>
    </citation>
    <scope>NUCLEOTIDE SEQUENCE</scope>
</reference>
<gene>
    <name evidence="1" type="ORF">SDC9_112396</name>
</gene>
<sequence length="37" mass="4157">MHDPVFQADFVEITVQVENPVNGADKMTHIVVCMEPD</sequence>
<accession>A0A645BJ54</accession>
<protein>
    <submittedName>
        <fullName evidence="1">Uncharacterized protein</fullName>
    </submittedName>
</protein>